<dbReference type="EMBL" id="MT774390">
    <property type="protein sequence ID" value="QOR59473.1"/>
    <property type="molecule type" value="Genomic_DNA"/>
</dbReference>
<dbReference type="GeneID" id="65130059"/>
<dbReference type="RefSeq" id="YP_010111631.1">
    <property type="nucleotide sequence ID" value="NC_055883.1"/>
</dbReference>
<proteinExistence type="predicted"/>
<evidence type="ECO:0000313" key="1">
    <source>
        <dbReference type="EMBL" id="QOR59473.1"/>
    </source>
</evidence>
<dbReference type="Pfam" id="PF25710">
    <property type="entry name" value="CrAss_Ring_3_4"/>
    <property type="match status" value="1"/>
</dbReference>
<sequence>MTTEEFSNEFDVLLNSYSSGGIEFNEYEKSIFLTKAQEDLLVELYNGKNPFRESFEETEEIRRYLSNLVKTYTTTEKIADITGISDKSVFFKLPSDLWFIVYESVELRDDKLGCKDGNQVLVVPTTLDDYYNTYNNPFRGPGYRRVLRLDIDNGIAEIVSKYNISRYLVRYLSKPNPIILVALPAHLNINGESKITECDLHPALHRVILDRAVGLAIASKGLDTNRTK</sequence>
<accession>A0A7M1RYF3</accession>
<dbReference type="KEGG" id="vg:65130059"/>
<organism evidence="1 2">
    <name type="scientific">uncultured phage cr85_1</name>
    <dbReference type="NCBI Taxonomy" id="2772074"/>
    <lineage>
        <taxon>Viruses</taxon>
        <taxon>Duplodnaviria</taxon>
        <taxon>Heunggongvirae</taxon>
        <taxon>Uroviricota</taxon>
        <taxon>Caudoviricetes</taxon>
        <taxon>Crassvirales</taxon>
        <taxon>Steigviridae</taxon>
        <taxon>Asinivirinae</taxon>
        <taxon>Kahnovirus</taxon>
        <taxon>Kahnovirus oralis</taxon>
    </lineage>
</organism>
<evidence type="ECO:0000313" key="2">
    <source>
        <dbReference type="Proteomes" id="UP000593882"/>
    </source>
</evidence>
<reference evidence="1 2" key="1">
    <citation type="submission" date="2020-07" db="EMBL/GenBank/DDBJ databases">
        <title>Taxonomic proposal: Crassvirales, a new order of highly abundant and diverse bacterial viruses.</title>
        <authorList>
            <person name="Shkoporov A.N."/>
            <person name="Stockdale S.R."/>
            <person name="Guerin E."/>
            <person name="Ross R.P."/>
            <person name="Hill C."/>
        </authorList>
    </citation>
    <scope>NUCLEOTIDE SEQUENCE [LARGE SCALE GENOMIC DNA]</scope>
</reference>
<dbReference type="Proteomes" id="UP000593882">
    <property type="component" value="Segment"/>
</dbReference>
<dbReference type="InterPro" id="IPR057877">
    <property type="entry name" value="CrAss_Ring_3_4"/>
</dbReference>
<keyword evidence="2" id="KW-1185">Reference proteome</keyword>
<protein>
    <submittedName>
        <fullName evidence="1">Uncharacterized protein</fullName>
    </submittedName>
</protein>
<name>A0A7M1RYF3_9CAUD</name>